<feature type="transmembrane region" description="Helical" evidence="6">
    <location>
        <begin position="309"/>
        <end position="329"/>
    </location>
</feature>
<dbReference type="Gene3D" id="1.20.1250.20">
    <property type="entry name" value="MFS general substrate transporter like domains"/>
    <property type="match status" value="1"/>
</dbReference>
<dbReference type="Pfam" id="PF05978">
    <property type="entry name" value="UNC-93"/>
    <property type="match status" value="1"/>
</dbReference>
<dbReference type="InterPro" id="IPR051951">
    <property type="entry name" value="UNC-93_regulatory"/>
</dbReference>
<dbReference type="GO" id="GO:0016020">
    <property type="term" value="C:membrane"/>
    <property type="evidence" value="ECO:0007669"/>
    <property type="project" value="UniProtKB-SubCell"/>
</dbReference>
<dbReference type="Proteomes" id="UP001152320">
    <property type="component" value="Chromosome 5"/>
</dbReference>
<comment type="caution">
    <text evidence="7">The sequence shown here is derived from an EMBL/GenBank/DDBJ whole genome shotgun (WGS) entry which is preliminary data.</text>
</comment>
<dbReference type="InterPro" id="IPR036259">
    <property type="entry name" value="MFS_trans_sf"/>
</dbReference>
<comment type="similarity">
    <text evidence="2">Belongs to the unc-93 family.</text>
</comment>
<keyword evidence="3 6" id="KW-0812">Transmembrane</keyword>
<dbReference type="PANTHER" id="PTHR19444:SF13">
    <property type="entry name" value="PROTEIN UNC-93 HOMOLOG A"/>
    <property type="match status" value="1"/>
</dbReference>
<proteinExistence type="inferred from homology"/>
<evidence type="ECO:0000256" key="5">
    <source>
        <dbReference type="ARBA" id="ARBA00023136"/>
    </source>
</evidence>
<evidence type="ECO:0000313" key="8">
    <source>
        <dbReference type="Proteomes" id="UP001152320"/>
    </source>
</evidence>
<dbReference type="SUPFAM" id="SSF103473">
    <property type="entry name" value="MFS general substrate transporter"/>
    <property type="match status" value="1"/>
</dbReference>
<feature type="transmembrane region" description="Helical" evidence="6">
    <location>
        <begin position="38"/>
        <end position="55"/>
    </location>
</feature>
<evidence type="ECO:0000256" key="6">
    <source>
        <dbReference type="SAM" id="Phobius"/>
    </source>
</evidence>
<keyword evidence="8" id="KW-1185">Reference proteome</keyword>
<feature type="transmembrane region" description="Helical" evidence="6">
    <location>
        <begin position="278"/>
        <end position="297"/>
    </location>
</feature>
<evidence type="ECO:0000256" key="2">
    <source>
        <dbReference type="ARBA" id="ARBA00009172"/>
    </source>
</evidence>
<feature type="transmembrane region" description="Helical" evidence="6">
    <location>
        <begin position="430"/>
        <end position="451"/>
    </location>
</feature>
<evidence type="ECO:0000256" key="4">
    <source>
        <dbReference type="ARBA" id="ARBA00022989"/>
    </source>
</evidence>
<sequence length="467" mass="51681">MSTASERSDNENQPLITPHLHRRVRSDIFSPKRHWKNLIILSLTFLFCFTAYGAIQNIQSSVNSSQGLGLLSLGIVYASLIASSLLAPAVIKFFGAKWTIVFCTLCYCIYSYANFFPSYATLIPASCLLGFSAAPLWVAQGTYLTTSAIQLAEIINDVPEFVINRFNGVLYAFFQTNQVWGNILSFTVLNENGTTPKNVSNCGHYSCGASINSESNPPNENDVQVLFGLFSLSGMIAVLLSMCLLDEQPSASTRLETDTGSSASLFTSTLKLMWDFQLFLLIPVFMFSGIEQAFIVGDFTKSYVTCTQGVSMVGVVMIAFGVSDVLSSLIFGQLEKITGRIFLFTLGAIIHLGLMTYLYLWDPKHSQSWQLFVVAAGWGVGDAMWQTQCSSLIGVTFASCQEPAFSNFRLWQSAGFCVSFISSIPKPVCVWHKLIGISAWLIVSMVMYYCFEYKIRKEANQVIPERT</sequence>
<name>A0A9Q1CBL5_HOLLE</name>
<reference evidence="7" key="1">
    <citation type="submission" date="2021-10" db="EMBL/GenBank/DDBJ databases">
        <title>Tropical sea cucumber genome reveals ecological adaptation and Cuvierian tubules defense mechanism.</title>
        <authorList>
            <person name="Chen T."/>
        </authorList>
    </citation>
    <scope>NUCLEOTIDE SEQUENCE</scope>
    <source>
        <strain evidence="7">Nanhai2018</strain>
        <tissue evidence="7">Muscle</tissue>
    </source>
</reference>
<keyword evidence="5 6" id="KW-0472">Membrane</keyword>
<gene>
    <name evidence="7" type="ORF">HOLleu_13333</name>
</gene>
<dbReference type="OrthoDB" id="78663at2759"/>
<keyword evidence="4 6" id="KW-1133">Transmembrane helix</keyword>
<feature type="transmembrane region" description="Helical" evidence="6">
    <location>
        <begin position="67"/>
        <end position="87"/>
    </location>
</feature>
<comment type="subcellular location">
    <subcellularLocation>
        <location evidence="1">Membrane</location>
        <topology evidence="1">Multi-pass membrane protein</topology>
    </subcellularLocation>
</comment>
<evidence type="ECO:0000313" key="7">
    <source>
        <dbReference type="EMBL" id="KAJ8042311.1"/>
    </source>
</evidence>
<dbReference type="InterPro" id="IPR010291">
    <property type="entry name" value="Ion_channel_UNC-93"/>
</dbReference>
<organism evidence="7 8">
    <name type="scientific">Holothuria leucospilota</name>
    <name type="common">Black long sea cucumber</name>
    <name type="synonym">Mertensiothuria leucospilota</name>
    <dbReference type="NCBI Taxonomy" id="206669"/>
    <lineage>
        <taxon>Eukaryota</taxon>
        <taxon>Metazoa</taxon>
        <taxon>Echinodermata</taxon>
        <taxon>Eleutherozoa</taxon>
        <taxon>Echinozoa</taxon>
        <taxon>Holothuroidea</taxon>
        <taxon>Aspidochirotacea</taxon>
        <taxon>Aspidochirotida</taxon>
        <taxon>Holothuriidae</taxon>
        <taxon>Holothuria</taxon>
    </lineage>
</organism>
<evidence type="ECO:0000256" key="1">
    <source>
        <dbReference type="ARBA" id="ARBA00004141"/>
    </source>
</evidence>
<evidence type="ECO:0000256" key="3">
    <source>
        <dbReference type="ARBA" id="ARBA00022692"/>
    </source>
</evidence>
<dbReference type="AlphaFoldDB" id="A0A9Q1CBL5"/>
<accession>A0A9Q1CBL5</accession>
<dbReference type="PANTHER" id="PTHR19444">
    <property type="entry name" value="UNC-93 RELATED"/>
    <property type="match status" value="1"/>
</dbReference>
<dbReference type="EMBL" id="JAIZAY010000005">
    <property type="protein sequence ID" value="KAJ8042311.1"/>
    <property type="molecule type" value="Genomic_DNA"/>
</dbReference>
<protein>
    <submittedName>
        <fullName evidence="7">Protein unc-93-like A</fullName>
    </submittedName>
</protein>
<feature type="transmembrane region" description="Helical" evidence="6">
    <location>
        <begin position="341"/>
        <end position="361"/>
    </location>
</feature>
<feature type="transmembrane region" description="Helical" evidence="6">
    <location>
        <begin position="225"/>
        <end position="245"/>
    </location>
</feature>
<feature type="transmembrane region" description="Helical" evidence="6">
    <location>
        <begin position="119"/>
        <end position="138"/>
    </location>
</feature>